<proteinExistence type="predicted"/>
<comment type="caution">
    <text evidence="2">The sequence shown here is derived from an EMBL/GenBank/DDBJ whole genome shotgun (WGS) entry which is preliminary data.</text>
</comment>
<dbReference type="AlphaFoldDB" id="V7HWX5"/>
<protein>
    <submittedName>
        <fullName evidence="2">Uncharacterized protein</fullName>
    </submittedName>
</protein>
<dbReference type="Proteomes" id="UP000018559">
    <property type="component" value="Unassembled WGS sequence"/>
</dbReference>
<dbReference type="PATRIC" id="fig|1392007.3.peg.1438"/>
<dbReference type="RefSeq" id="WP_023860035.1">
    <property type="nucleotide sequence ID" value="NZ_AWWH01000158.1"/>
</dbReference>
<organism evidence="2 3">
    <name type="scientific">Ligilactobacillus equi DPC 6820</name>
    <dbReference type="NCBI Taxonomy" id="1392007"/>
    <lineage>
        <taxon>Bacteria</taxon>
        <taxon>Bacillati</taxon>
        <taxon>Bacillota</taxon>
        <taxon>Bacilli</taxon>
        <taxon>Lactobacillales</taxon>
        <taxon>Lactobacillaceae</taxon>
        <taxon>Ligilactobacillus</taxon>
    </lineage>
</organism>
<reference evidence="2 3" key="1">
    <citation type="journal article" date="2014" name="Genome Announc.">
        <title>The Genome of the Predominant Equine Lactobacillus Species, Lactobacillus equi, Is Reflective of Its Lifestyle Adaptations to an Herbivorous Host.</title>
        <authorList>
            <person name="O'Donnell M.M."/>
            <person name="Harris H.M."/>
            <person name="O'Toole P.W."/>
            <person name="Ross R.P."/>
        </authorList>
    </citation>
    <scope>NUCLEOTIDE SEQUENCE [LARGE SCALE GENOMIC DNA]</scope>
    <source>
        <strain evidence="2 3">DPC 6820</strain>
    </source>
</reference>
<evidence type="ECO:0000313" key="2">
    <source>
        <dbReference type="EMBL" id="ETA73785.1"/>
    </source>
</evidence>
<gene>
    <name evidence="2" type="ORF">LEQ_0088c</name>
</gene>
<evidence type="ECO:0000313" key="3">
    <source>
        <dbReference type="Proteomes" id="UP000018559"/>
    </source>
</evidence>
<dbReference type="EMBL" id="AWWH01000158">
    <property type="protein sequence ID" value="ETA73785.1"/>
    <property type="molecule type" value="Genomic_DNA"/>
</dbReference>
<keyword evidence="3" id="KW-1185">Reference proteome</keyword>
<sequence>MFTVWTLAKRLTEELHFKRNFSIRDFKYTKYDGKKVISQESIPANYMGILVDYLTRFKLTNNRKLAFAIPLMVYDDVVQQEHLEAMPSERLLDNIQGLDKLSVELAATLLPFDIYYRSGNFNNTNLLINEQTYQNTIQLVNRCEWFIKACKSKNGYIDTDVTFEGAYNDFIVNGDADFMTDRVLIDIKVSKYAPNENHAMQILLYYIMGLHSENKEKFEKLTHLAIYNPRLHSAWTYPVSKISNTLKANLESIMGYVEEEIEEPDDDLFDGSDKETSNNETFEINDESKINSDNVIEKVLNKMGISLKNDKQTRGENEKNDRKE</sequence>
<accession>V7HWX5</accession>
<feature type="region of interest" description="Disordered" evidence="1">
    <location>
        <begin position="264"/>
        <end position="289"/>
    </location>
</feature>
<name>V7HWX5_9LACO</name>
<evidence type="ECO:0000256" key="1">
    <source>
        <dbReference type="SAM" id="MobiDB-lite"/>
    </source>
</evidence>